<evidence type="ECO:0000313" key="1">
    <source>
        <dbReference type="EMBL" id="CAB4165945.1"/>
    </source>
</evidence>
<sequence>MGIETALIGAGISAVGSIAGGAMASSASKSAANAQAAAADRSTALQKEIFEKQTELQSPFRAGGLTAQNRLLTLLGLNPMDAAVYGTKGADGTSTLPQGLSVDPNSPDYGKYARDFSMADYQADPGYAFRLKEGLKALDAQAAARGGMISGAALKAAGRYGQDYASNEYANAFNRYQTNRSNQLAPLQSLMGVGQTATNATSNAAGAYGAAAGSNALQ</sequence>
<proteinExistence type="predicted"/>
<organism evidence="1">
    <name type="scientific">uncultured Caudovirales phage</name>
    <dbReference type="NCBI Taxonomy" id="2100421"/>
    <lineage>
        <taxon>Viruses</taxon>
        <taxon>Duplodnaviria</taxon>
        <taxon>Heunggongvirae</taxon>
        <taxon>Uroviricota</taxon>
        <taxon>Caudoviricetes</taxon>
        <taxon>Peduoviridae</taxon>
        <taxon>Maltschvirus</taxon>
        <taxon>Maltschvirus maltsch</taxon>
    </lineage>
</organism>
<gene>
    <name evidence="1" type="ORF">UFOVP838_1</name>
</gene>
<reference evidence="1" key="1">
    <citation type="submission" date="2020-04" db="EMBL/GenBank/DDBJ databases">
        <authorList>
            <person name="Chiriac C."/>
            <person name="Salcher M."/>
            <person name="Ghai R."/>
            <person name="Kavagutti S V."/>
        </authorList>
    </citation>
    <scope>NUCLEOTIDE SEQUENCE</scope>
</reference>
<evidence type="ECO:0008006" key="2">
    <source>
        <dbReference type="Google" id="ProtNLM"/>
    </source>
</evidence>
<dbReference type="EMBL" id="LR796792">
    <property type="protein sequence ID" value="CAB4165945.1"/>
    <property type="molecule type" value="Genomic_DNA"/>
</dbReference>
<accession>A0A6J5PA29</accession>
<feature type="non-terminal residue" evidence="1">
    <location>
        <position position="218"/>
    </location>
</feature>
<protein>
    <recommendedName>
        <fullName evidence="2">DNA transfer protein</fullName>
    </recommendedName>
</protein>
<name>A0A6J5PA29_9CAUD</name>